<dbReference type="InterPro" id="IPR009040">
    <property type="entry name" value="Ferritin-like_diiron"/>
</dbReference>
<evidence type="ECO:0000259" key="6">
    <source>
        <dbReference type="PROSITE" id="PS50903"/>
    </source>
</evidence>
<dbReference type="InterPro" id="IPR012347">
    <property type="entry name" value="Ferritin-like"/>
</dbReference>
<dbReference type="GO" id="GO:0016491">
    <property type="term" value="F:oxidoreductase activity"/>
    <property type="evidence" value="ECO:0007669"/>
    <property type="project" value="InterPro"/>
</dbReference>
<keyword evidence="2" id="KW-0813">Transport</keyword>
<dbReference type="EMBL" id="FPIP01000004">
    <property type="protein sequence ID" value="SFW33441.1"/>
    <property type="molecule type" value="Genomic_DNA"/>
</dbReference>
<evidence type="ECO:0000313" key="9">
    <source>
        <dbReference type="Proteomes" id="UP000183461"/>
    </source>
</evidence>
<dbReference type="SUPFAM" id="SSF57802">
    <property type="entry name" value="Rubredoxin-like"/>
    <property type="match status" value="1"/>
</dbReference>
<dbReference type="CDD" id="cd00729">
    <property type="entry name" value="rubredoxin_SM"/>
    <property type="match status" value="1"/>
</dbReference>
<keyword evidence="4" id="KW-0249">Electron transport</keyword>
<dbReference type="Pfam" id="PF02915">
    <property type="entry name" value="Rubrerythrin"/>
    <property type="match status" value="1"/>
</dbReference>
<evidence type="ECO:0000256" key="5">
    <source>
        <dbReference type="ARBA" id="ARBA00023004"/>
    </source>
</evidence>
<dbReference type="SUPFAM" id="SSF47240">
    <property type="entry name" value="Ferritin-like"/>
    <property type="match status" value="1"/>
</dbReference>
<evidence type="ECO:0000256" key="3">
    <source>
        <dbReference type="ARBA" id="ARBA00022723"/>
    </source>
</evidence>
<keyword evidence="3" id="KW-0479">Metal-binding</keyword>
<dbReference type="Pfam" id="PF21349">
    <property type="entry name" value="RUBY_RBDX"/>
    <property type="match status" value="1"/>
</dbReference>
<evidence type="ECO:0000256" key="4">
    <source>
        <dbReference type="ARBA" id="ARBA00022982"/>
    </source>
</evidence>
<accession>A0A1K1NDW5</accession>
<name>A0A1K1NDW5_RUMFL</name>
<organism evidence="8 9">
    <name type="scientific">Ruminococcus flavefaciens</name>
    <dbReference type="NCBI Taxonomy" id="1265"/>
    <lineage>
        <taxon>Bacteria</taxon>
        <taxon>Bacillati</taxon>
        <taxon>Bacillota</taxon>
        <taxon>Clostridia</taxon>
        <taxon>Eubacteriales</taxon>
        <taxon>Oscillospiraceae</taxon>
        <taxon>Ruminococcus</taxon>
    </lineage>
</organism>
<dbReference type="PANTHER" id="PTHR43865">
    <property type="entry name" value="RUBRERYTHRIN-RELATED"/>
    <property type="match status" value="1"/>
</dbReference>
<evidence type="ECO:0000256" key="1">
    <source>
        <dbReference type="ARBA" id="ARBA00001965"/>
    </source>
</evidence>
<dbReference type="InterPro" id="IPR009078">
    <property type="entry name" value="Ferritin-like_SF"/>
</dbReference>
<dbReference type="PROSITE" id="PS50905">
    <property type="entry name" value="FERRITIN_LIKE"/>
    <property type="match status" value="1"/>
</dbReference>
<feature type="domain" description="Rubredoxin-like" evidence="6">
    <location>
        <begin position="158"/>
        <end position="192"/>
    </location>
</feature>
<protein>
    <submittedName>
        <fullName evidence="8">Rubrerythrin</fullName>
    </submittedName>
</protein>
<sequence>MQTDLNKSQTRMNLMRAFAGECQSRQRYYQAALIAQQQKLIGLERMFRFTAEQEERHAMVFWKLMKDAAGQTVDVTAGYPADVFEDIGQLLDASQKEEEKEHVVVYPDFARIADDEGFTEAARKFRAIAEIEKEHGTRFAYYAGLYREGRLFRSDDTQQRWICLNCGHIHVGSEPPQECPVCSAEQGYFIREAEAAFTSCEVTGK</sequence>
<dbReference type="Gene3D" id="1.20.1260.10">
    <property type="match status" value="1"/>
</dbReference>
<dbReference type="InterPro" id="IPR052364">
    <property type="entry name" value="Rubrerythrin"/>
</dbReference>
<gene>
    <name evidence="8" type="ORF">SAMN02910280_1880</name>
</gene>
<dbReference type="GO" id="GO:0005506">
    <property type="term" value="F:iron ion binding"/>
    <property type="evidence" value="ECO:0007669"/>
    <property type="project" value="InterPro"/>
</dbReference>
<keyword evidence="5" id="KW-0408">Iron</keyword>
<evidence type="ECO:0000259" key="7">
    <source>
        <dbReference type="PROSITE" id="PS50905"/>
    </source>
</evidence>
<comment type="cofactor">
    <cofactor evidence="1">
        <name>Fe(3+)</name>
        <dbReference type="ChEBI" id="CHEBI:29034"/>
    </cofactor>
</comment>
<feature type="domain" description="Ferritin-like diiron" evidence="7">
    <location>
        <begin position="4"/>
        <end position="150"/>
    </location>
</feature>
<proteinExistence type="predicted"/>
<dbReference type="PROSITE" id="PS50903">
    <property type="entry name" value="RUBREDOXIN_LIKE"/>
    <property type="match status" value="1"/>
</dbReference>
<dbReference type="AlphaFoldDB" id="A0A1K1NDW5"/>
<evidence type="ECO:0000256" key="2">
    <source>
        <dbReference type="ARBA" id="ARBA00022448"/>
    </source>
</evidence>
<dbReference type="InterPro" id="IPR048574">
    <property type="entry name" value="RUBY_RBDX"/>
</dbReference>
<dbReference type="CDD" id="cd01041">
    <property type="entry name" value="Rubrerythrin"/>
    <property type="match status" value="1"/>
</dbReference>
<dbReference type="RefSeq" id="WP_072300157.1">
    <property type="nucleotide sequence ID" value="NZ_FPIP01000004.1"/>
</dbReference>
<dbReference type="PANTHER" id="PTHR43865:SF1">
    <property type="entry name" value="RUBRERYTHRIN-RELATED"/>
    <property type="match status" value="1"/>
</dbReference>
<dbReference type="InterPro" id="IPR024934">
    <property type="entry name" value="Rubredoxin-like_dom"/>
</dbReference>
<dbReference type="InterPro" id="IPR003251">
    <property type="entry name" value="Rr_diiron-bd_dom"/>
</dbReference>
<reference evidence="8 9" key="1">
    <citation type="submission" date="2016-11" db="EMBL/GenBank/DDBJ databases">
        <authorList>
            <person name="Jaros S."/>
            <person name="Januszkiewicz K."/>
            <person name="Wedrychowicz H."/>
        </authorList>
    </citation>
    <scope>NUCLEOTIDE SEQUENCE [LARGE SCALE GENOMIC DNA]</scope>
    <source>
        <strain evidence="8 9">YL228</strain>
    </source>
</reference>
<evidence type="ECO:0000313" key="8">
    <source>
        <dbReference type="EMBL" id="SFW33441.1"/>
    </source>
</evidence>
<dbReference type="Proteomes" id="UP000183461">
    <property type="component" value="Unassembled WGS sequence"/>
</dbReference>
<dbReference type="Gene3D" id="2.20.28.10">
    <property type="match status" value="1"/>
</dbReference>